<dbReference type="OrthoDB" id="9761189at2"/>
<accession>A0A1C3EBR5</accession>
<comment type="caution">
    <text evidence="7">The sequence shown here is derived from an EMBL/GenBank/DDBJ whole genome shotgun (WGS) entry which is preliminary data.</text>
</comment>
<dbReference type="Proteomes" id="UP000094936">
    <property type="component" value="Unassembled WGS sequence"/>
</dbReference>
<dbReference type="SUPFAM" id="SSF55904">
    <property type="entry name" value="Ornithine decarboxylase C-terminal domain"/>
    <property type="match status" value="1"/>
</dbReference>
<dbReference type="Gene3D" id="3.90.100.10">
    <property type="entry name" value="Orn/Lys/Arg decarboxylase, C-terminal domain"/>
    <property type="match status" value="1"/>
</dbReference>
<dbReference type="InterPro" id="IPR008286">
    <property type="entry name" value="Prn/Lys/Arg_de-COase_C"/>
</dbReference>
<feature type="domain" description="Orn/Lys/Arg decarboxylases family 1 pyridoxal-P attachment site" evidence="6">
    <location>
        <begin position="389"/>
        <end position="403"/>
    </location>
</feature>
<comment type="similarity">
    <text evidence="1">Belongs to the Orn/Lys/Arg decarboxylase class-I family.</text>
</comment>
<dbReference type="GO" id="GO:0030170">
    <property type="term" value="F:pyridoxal phosphate binding"/>
    <property type="evidence" value="ECO:0007669"/>
    <property type="project" value="TreeGrafter"/>
</dbReference>
<proteinExistence type="inferred from homology"/>
<dbReference type="Pfam" id="PF03711">
    <property type="entry name" value="OKR_DC_1_C"/>
    <property type="match status" value="1"/>
</dbReference>
<reference evidence="7 8" key="1">
    <citation type="submission" date="2016-05" db="EMBL/GenBank/DDBJ databases">
        <title>Genomic Taxonomy of the Vibrionaceae.</title>
        <authorList>
            <person name="Gomez-Gil B."/>
            <person name="Enciso-Ibarra J."/>
        </authorList>
    </citation>
    <scope>NUCLEOTIDE SEQUENCE [LARGE SCALE GENOMIC DNA]</scope>
    <source>
        <strain evidence="7 8">CAIM 1920</strain>
    </source>
</reference>
<organism evidence="7 8">
    <name type="scientific">Veronia pacifica</name>
    <dbReference type="NCBI Taxonomy" id="1080227"/>
    <lineage>
        <taxon>Bacteria</taxon>
        <taxon>Pseudomonadati</taxon>
        <taxon>Pseudomonadota</taxon>
        <taxon>Gammaproteobacteria</taxon>
        <taxon>Vibrionales</taxon>
        <taxon>Vibrionaceae</taxon>
        <taxon>Veronia</taxon>
    </lineage>
</organism>
<feature type="modified residue" description="N6-(pyridoxal phosphate)lysine" evidence="5">
    <location>
        <position position="394"/>
    </location>
</feature>
<keyword evidence="3 5" id="KW-0663">Pyridoxal phosphate</keyword>
<keyword evidence="8" id="KW-1185">Reference proteome</keyword>
<protein>
    <submittedName>
        <fullName evidence="7">Arginine decarboxylase</fullName>
    </submittedName>
</protein>
<dbReference type="NCBIfam" id="NF011603">
    <property type="entry name" value="PRK15029.1"/>
    <property type="match status" value="1"/>
</dbReference>
<dbReference type="STRING" id="1080227.A8L45_19430"/>
<dbReference type="GO" id="GO:0008792">
    <property type="term" value="F:arginine decarboxylase activity"/>
    <property type="evidence" value="ECO:0007669"/>
    <property type="project" value="TreeGrafter"/>
</dbReference>
<dbReference type="InterPro" id="IPR000310">
    <property type="entry name" value="Orn/Lys/Arg_deCO2ase_major_dom"/>
</dbReference>
<dbReference type="InterPro" id="IPR015421">
    <property type="entry name" value="PyrdxlP-dep_Trfase_major"/>
</dbReference>
<dbReference type="Gene3D" id="3.90.1150.10">
    <property type="entry name" value="Aspartate Aminotransferase, domain 1"/>
    <property type="match status" value="1"/>
</dbReference>
<dbReference type="PROSITE" id="PS00703">
    <property type="entry name" value="OKR_DC_1"/>
    <property type="match status" value="1"/>
</dbReference>
<dbReference type="GO" id="GO:0006527">
    <property type="term" value="P:L-arginine catabolic process"/>
    <property type="evidence" value="ECO:0007669"/>
    <property type="project" value="TreeGrafter"/>
</dbReference>
<evidence type="ECO:0000256" key="4">
    <source>
        <dbReference type="ARBA" id="ARBA00023239"/>
    </source>
</evidence>
<dbReference type="PIRSF" id="PIRSF009393">
    <property type="entry name" value="Orn_decarb"/>
    <property type="match status" value="1"/>
</dbReference>
<dbReference type="Pfam" id="PF03709">
    <property type="entry name" value="OKR_DC_1_N"/>
    <property type="match status" value="1"/>
</dbReference>
<evidence type="ECO:0000259" key="6">
    <source>
        <dbReference type="PROSITE" id="PS00703"/>
    </source>
</evidence>
<dbReference type="CDD" id="cd00615">
    <property type="entry name" value="Orn_deC_like"/>
    <property type="match status" value="1"/>
</dbReference>
<dbReference type="InterPro" id="IPR015422">
    <property type="entry name" value="PyrdxlP-dep_Trfase_small"/>
</dbReference>
<evidence type="ECO:0000256" key="2">
    <source>
        <dbReference type="ARBA" id="ARBA00022793"/>
    </source>
</evidence>
<dbReference type="Gene3D" id="3.40.50.2300">
    <property type="match status" value="1"/>
</dbReference>
<evidence type="ECO:0000313" key="8">
    <source>
        <dbReference type="Proteomes" id="UP000094936"/>
    </source>
</evidence>
<dbReference type="AlphaFoldDB" id="A0A1C3EBR5"/>
<sequence length="764" mass="85669">MKRYGKKFNVLILEEANRTGVVGSSIERLVSELESEGAQVLVANSFDDCYSVIFTNTAIDCLMLSSAMSGSQLEENERFYVLIEKLNRRQQGVPVFLLAERKKITLHVTREMMEKVDEFAWILEDTPDFIAGRAIAAMKRYRAKLLPPLMAALMEYDDIHEYSWAAPGHQGGVGFTKTPAGQRFYSYYGEGIFRTDMGIERGAIGSLLDHTGAFGESEKFAARVFGAHQSYSLVTGTSGANRTIMSACMNEDDIVICDRNCHKSIEQGLMLSGARPVYLLPTRNRYGIIGPIYPDQLSEPVLKKRAEEYTLTKDHAQKRPVYAVLTNCTYDGLCYNAKKAQDILAASSDRIHFDEAWYGYARFNPIYDNHYAMRGDPVENPDSPTVFATHSTHKLLNALSQASFLHVRNGKSAISFDRFNQAYMMHATTSPLYAICASNDIAAAMMDGNRGHSLTLEVIREAVDFRQAMGRLNREFSKSGDWFFKPWNADTVKNPENGQTYSFEDAPADLLCESQQAWMMKPNDDWHGFKDMPDDWCMLDPIKVSILAPGMGDNGDLLETGVPATLVTLYLGRFGIVPTRTTDFQVMFLFSMGITKGKWATLVNTLMGFKRHYDANTPLTESLPDLVGEFPDAYSEMGLKDLGNKIFDYLKEHNPSEVLNAAYENLPEAIVTPREAFKQIVSDNVEMVPSNQLTGRVAANAVIPYPPGIPMLMSGESFGDQNSPQIKYLRSLEVWDEMFPGFEKETEGTELHDGVYHVMCIKDI</sequence>
<dbReference type="GO" id="GO:0005829">
    <property type="term" value="C:cytosol"/>
    <property type="evidence" value="ECO:0007669"/>
    <property type="project" value="TreeGrafter"/>
</dbReference>
<evidence type="ECO:0000313" key="7">
    <source>
        <dbReference type="EMBL" id="ODA30707.1"/>
    </source>
</evidence>
<dbReference type="InterPro" id="IPR011193">
    <property type="entry name" value="Orn/lys/arg_de-COase"/>
</dbReference>
<dbReference type="InterPro" id="IPR015424">
    <property type="entry name" value="PyrdxlP-dep_Trfase"/>
</dbReference>
<keyword evidence="4" id="KW-0456">Lyase</keyword>
<dbReference type="PANTHER" id="PTHR45229">
    <property type="entry name" value="CONSTITUTIVE ORNITHINE DECARBOXYLASE"/>
    <property type="match status" value="1"/>
</dbReference>
<dbReference type="EMBL" id="LYBM01000048">
    <property type="protein sequence ID" value="ODA30707.1"/>
    <property type="molecule type" value="Genomic_DNA"/>
</dbReference>
<dbReference type="FunFam" id="3.40.640.10:FF:000008">
    <property type="entry name" value="Lysine decarboxylase, inducible"/>
    <property type="match status" value="1"/>
</dbReference>
<keyword evidence="2" id="KW-0210">Decarboxylase</keyword>
<dbReference type="InterPro" id="IPR036633">
    <property type="entry name" value="Prn/Lys/Arg_de-COase_C_sf"/>
</dbReference>
<dbReference type="Pfam" id="PF01276">
    <property type="entry name" value="OKR_DC_1"/>
    <property type="match status" value="1"/>
</dbReference>
<evidence type="ECO:0000256" key="3">
    <source>
        <dbReference type="ARBA" id="ARBA00022898"/>
    </source>
</evidence>
<dbReference type="Gene3D" id="3.40.640.10">
    <property type="entry name" value="Type I PLP-dependent aspartate aminotransferase-like (Major domain)"/>
    <property type="match status" value="1"/>
</dbReference>
<dbReference type="PANTHER" id="PTHR45229:SF3">
    <property type="entry name" value="BIODEGRADATIVE ARGININE DECARBOXYLASE"/>
    <property type="match status" value="1"/>
</dbReference>
<evidence type="ECO:0000256" key="1">
    <source>
        <dbReference type="ARBA" id="ARBA00010671"/>
    </source>
</evidence>
<dbReference type="RefSeq" id="WP_068905020.1">
    <property type="nucleotide sequence ID" value="NZ_JBHUIF010000004.1"/>
</dbReference>
<evidence type="ECO:0000256" key="5">
    <source>
        <dbReference type="PIRSR" id="PIRSR009393-1"/>
    </source>
</evidence>
<gene>
    <name evidence="7" type="ORF">A8L45_19430</name>
</gene>
<name>A0A1C3EBR5_9GAMM</name>
<dbReference type="SUPFAM" id="SSF53383">
    <property type="entry name" value="PLP-dependent transferases"/>
    <property type="match status" value="1"/>
</dbReference>
<dbReference type="InterPro" id="IPR005308">
    <property type="entry name" value="OKR_de-COase_N"/>
</dbReference>